<keyword evidence="2 3" id="KW-0040">ANK repeat</keyword>
<organism evidence="4 5">
    <name type="scientific">Paenibacillus baimaensis</name>
    <dbReference type="NCBI Taxonomy" id="2982185"/>
    <lineage>
        <taxon>Bacteria</taxon>
        <taxon>Bacillati</taxon>
        <taxon>Bacillota</taxon>
        <taxon>Bacilli</taxon>
        <taxon>Bacillales</taxon>
        <taxon>Paenibacillaceae</taxon>
        <taxon>Paenibacillus</taxon>
    </lineage>
</organism>
<feature type="repeat" description="ANK" evidence="3">
    <location>
        <begin position="96"/>
        <end position="128"/>
    </location>
</feature>
<dbReference type="InterPro" id="IPR036770">
    <property type="entry name" value="Ankyrin_rpt-contain_sf"/>
</dbReference>
<proteinExistence type="predicted"/>
<dbReference type="RefSeq" id="WP_262686635.1">
    <property type="nucleotide sequence ID" value="NZ_JAOQIO010000095.1"/>
</dbReference>
<comment type="caution">
    <text evidence="4">The sequence shown here is derived from an EMBL/GenBank/DDBJ whole genome shotgun (WGS) entry which is preliminary data.</text>
</comment>
<dbReference type="PRINTS" id="PR01415">
    <property type="entry name" value="ANKYRIN"/>
</dbReference>
<feature type="repeat" description="ANK" evidence="3">
    <location>
        <begin position="131"/>
        <end position="163"/>
    </location>
</feature>
<name>A0ABT2ULZ6_9BACL</name>
<dbReference type="PANTHER" id="PTHR24173:SF74">
    <property type="entry name" value="ANKYRIN REPEAT DOMAIN-CONTAINING PROTEIN 16"/>
    <property type="match status" value="1"/>
</dbReference>
<dbReference type="PANTHER" id="PTHR24173">
    <property type="entry name" value="ANKYRIN REPEAT CONTAINING"/>
    <property type="match status" value="1"/>
</dbReference>
<keyword evidence="1" id="KW-0677">Repeat</keyword>
<evidence type="ECO:0000256" key="1">
    <source>
        <dbReference type="ARBA" id="ARBA00022737"/>
    </source>
</evidence>
<feature type="repeat" description="ANK" evidence="3">
    <location>
        <begin position="164"/>
        <end position="196"/>
    </location>
</feature>
<evidence type="ECO:0000256" key="3">
    <source>
        <dbReference type="PROSITE-ProRule" id="PRU00023"/>
    </source>
</evidence>
<evidence type="ECO:0000256" key="2">
    <source>
        <dbReference type="ARBA" id="ARBA00023043"/>
    </source>
</evidence>
<dbReference type="Proteomes" id="UP001652445">
    <property type="component" value="Unassembled WGS sequence"/>
</dbReference>
<evidence type="ECO:0000313" key="4">
    <source>
        <dbReference type="EMBL" id="MCU6795670.1"/>
    </source>
</evidence>
<reference evidence="4 5" key="1">
    <citation type="submission" date="2022-09" db="EMBL/GenBank/DDBJ databases">
        <authorList>
            <person name="Han X.L."/>
            <person name="Wang Q."/>
            <person name="Lu T."/>
        </authorList>
    </citation>
    <scope>NUCLEOTIDE SEQUENCE [LARGE SCALE GENOMIC DNA]</scope>
    <source>
        <strain evidence="4 5">WQ 127069</strain>
    </source>
</reference>
<dbReference type="InterPro" id="IPR002110">
    <property type="entry name" value="Ankyrin_rpt"/>
</dbReference>
<evidence type="ECO:0000313" key="5">
    <source>
        <dbReference type="Proteomes" id="UP001652445"/>
    </source>
</evidence>
<dbReference type="SMART" id="SM00248">
    <property type="entry name" value="ANK"/>
    <property type="match status" value="4"/>
</dbReference>
<dbReference type="EMBL" id="JAOQIO010000095">
    <property type="protein sequence ID" value="MCU6795670.1"/>
    <property type="molecule type" value="Genomic_DNA"/>
</dbReference>
<dbReference type="PROSITE" id="PS50297">
    <property type="entry name" value="ANK_REP_REGION"/>
    <property type="match status" value="3"/>
</dbReference>
<dbReference type="Pfam" id="PF00023">
    <property type="entry name" value="Ank"/>
    <property type="match status" value="1"/>
</dbReference>
<dbReference type="Pfam" id="PF12796">
    <property type="entry name" value="Ank_2"/>
    <property type="match status" value="1"/>
</dbReference>
<gene>
    <name evidence="4" type="ORF">OB236_26500</name>
</gene>
<keyword evidence="5" id="KW-1185">Reference proteome</keyword>
<sequence length="222" mass="23803">MSSTLIEQLMQAIKAKDMEQAANLLNEHPDVARHKDSEGNSPILIAQYYGAKSIVTLLLDLHVSLNIHEAAAVGKLSVVVDLLEESPALMDSYSHDGYTPLGLAAFFGHSTIAAALLERGAKVNTVSYNTMRVTPLHSAAAGRHTSIAEVLLLHAADPNARQQSGWTPLHSAVHNQHIEMVTLLLKHGSNPEAANDEGVTPVDMAQNSANVELLNLITTDLV</sequence>
<accession>A0ABT2ULZ6</accession>
<protein>
    <submittedName>
        <fullName evidence="4">Ankyrin repeat domain-containing protein</fullName>
    </submittedName>
</protein>
<dbReference type="PROSITE" id="PS50088">
    <property type="entry name" value="ANK_REPEAT"/>
    <property type="match status" value="3"/>
</dbReference>
<dbReference type="SUPFAM" id="SSF48403">
    <property type="entry name" value="Ankyrin repeat"/>
    <property type="match status" value="1"/>
</dbReference>
<dbReference type="Gene3D" id="1.25.40.20">
    <property type="entry name" value="Ankyrin repeat-containing domain"/>
    <property type="match status" value="2"/>
</dbReference>